<dbReference type="HOGENOM" id="CLU_1553575_0_0_14"/>
<accession>I7B9X4</accession>
<keyword evidence="4" id="KW-1185">Reference proteome</keyword>
<gene>
    <name evidence="3" type="ordered locus">MHLP_02475</name>
</gene>
<name>I7B9X4_MYCHA</name>
<keyword evidence="2" id="KW-1133">Transmembrane helix</keyword>
<proteinExistence type="predicted"/>
<organism evidence="3 4">
    <name type="scientific">Mycoplasma haematolamae (strain Purdue)</name>
    <dbReference type="NCBI Taxonomy" id="1212765"/>
    <lineage>
        <taxon>Bacteria</taxon>
        <taxon>Bacillati</taxon>
        <taxon>Mycoplasmatota</taxon>
        <taxon>Mollicutes</taxon>
        <taxon>Mycoplasmataceae</taxon>
        <taxon>Mycoplasma</taxon>
    </lineage>
</organism>
<protein>
    <submittedName>
        <fullName evidence="3">Uncharacterized protein</fullName>
    </submittedName>
</protein>
<sequence>MLLGPEALKTIGAFLAFGGTVGAVGCISHLESRQKRALEASRIDPDWKKQITYLIKTSDNSEQGKTLQCIGEERKFTDMSLTIGEEEPKNKALVSCSYVTSKPNAENTAKTVKLGEKDVTCTCTKQPYENSQLVYVCSVTSGKLTLEQSQENNGPITLTWSESQEPASAGAA</sequence>
<dbReference type="KEGG" id="mhl:MHLP_02475"/>
<feature type="compositionally biased region" description="Polar residues" evidence="1">
    <location>
        <begin position="150"/>
        <end position="166"/>
    </location>
</feature>
<evidence type="ECO:0000256" key="1">
    <source>
        <dbReference type="SAM" id="MobiDB-lite"/>
    </source>
</evidence>
<keyword evidence="2" id="KW-0472">Membrane</keyword>
<dbReference type="AlphaFoldDB" id="I7B9X4"/>
<feature type="transmembrane region" description="Helical" evidence="2">
    <location>
        <begin position="12"/>
        <end position="30"/>
    </location>
</feature>
<reference evidence="3 4" key="1">
    <citation type="journal article" date="2012" name="J. Bacteriol.">
        <title>Genome Sequence of "Candidatus Mycoplasma haemolamae" Strain Purdue, a Red Blood Cell Pathogen of Alpacas (Vicugna pacos) and Llamas (Lama glama).</title>
        <authorList>
            <person name="Guimaraes A.M."/>
            <person name="Toth B."/>
            <person name="Santos A.P."/>
            <person name="do Nascimento N.C."/>
            <person name="Kritchevsky J.E."/>
            <person name="Messick J.B."/>
        </authorList>
    </citation>
    <scope>NUCLEOTIDE SEQUENCE [LARGE SCALE GENOMIC DNA]</scope>
    <source>
        <strain evidence="3 4">Purdue</strain>
    </source>
</reference>
<dbReference type="PATRIC" id="fig|1212765.3.peg.556"/>
<evidence type="ECO:0000313" key="3">
    <source>
        <dbReference type="EMBL" id="AFO52075.1"/>
    </source>
</evidence>
<keyword evidence="2" id="KW-0812">Transmembrane</keyword>
<dbReference type="STRING" id="1212765.MHLP_02475"/>
<dbReference type="EMBL" id="CP003731">
    <property type="protein sequence ID" value="AFO52075.1"/>
    <property type="molecule type" value="Genomic_DNA"/>
</dbReference>
<dbReference type="Proteomes" id="UP000006502">
    <property type="component" value="Chromosome"/>
</dbReference>
<evidence type="ECO:0000313" key="4">
    <source>
        <dbReference type="Proteomes" id="UP000006502"/>
    </source>
</evidence>
<reference evidence="4" key="2">
    <citation type="submission" date="2012-07" db="EMBL/GenBank/DDBJ databases">
        <title>Complete genome sequence of 'Candidatus Mycoplasma haemolamae'.</title>
        <authorList>
            <person name="Guimaraes A.M.S."/>
            <person name="Toth B."/>
            <person name="Santos A.P."/>
            <person name="Nascimento N.C."/>
            <person name="Sojka J.E."/>
            <person name="Messick J.B."/>
        </authorList>
    </citation>
    <scope>NUCLEOTIDE SEQUENCE [LARGE SCALE GENOMIC DNA]</scope>
    <source>
        <strain evidence="4">Purdue</strain>
    </source>
</reference>
<evidence type="ECO:0000256" key="2">
    <source>
        <dbReference type="SAM" id="Phobius"/>
    </source>
</evidence>
<feature type="region of interest" description="Disordered" evidence="1">
    <location>
        <begin position="150"/>
        <end position="172"/>
    </location>
</feature>